<dbReference type="RefSeq" id="WP_099518140.1">
    <property type="nucleotide sequence ID" value="NZ_CP016808.1"/>
</dbReference>
<reference evidence="2" key="1">
    <citation type="submission" date="2016-08" db="EMBL/GenBank/DDBJ databases">
        <title>Complete Genome Seqeunce of Paenibacillus sp. BIHB 4019 from tea rhizoplane.</title>
        <authorList>
            <person name="Thakur R."/>
            <person name="Swarnkar M.K."/>
            <person name="Gulati A."/>
        </authorList>
    </citation>
    <scope>NUCLEOTIDE SEQUENCE [LARGE SCALE GENOMIC DNA]</scope>
    <source>
        <strain evidence="2">BIHB4019</strain>
    </source>
</reference>
<organism evidence="2">
    <name type="scientific">Paenibacillus sp. BIHB 4019</name>
    <dbReference type="NCBI Taxonomy" id="1870819"/>
    <lineage>
        <taxon>Bacteria</taxon>
        <taxon>Bacillati</taxon>
        <taxon>Bacillota</taxon>
        <taxon>Bacilli</taxon>
        <taxon>Bacillales</taxon>
        <taxon>Paenibacillaceae</taxon>
        <taxon>Paenibacillus</taxon>
    </lineage>
</organism>
<dbReference type="AlphaFoldDB" id="A0A1B2DGL3"/>
<evidence type="ECO:0000256" key="1">
    <source>
        <dbReference type="SAM" id="SignalP"/>
    </source>
</evidence>
<keyword evidence="1" id="KW-0732">Signal</keyword>
<accession>A0A1B2DGL3</accession>
<evidence type="ECO:0000313" key="2">
    <source>
        <dbReference type="EMBL" id="ANY66852.1"/>
    </source>
</evidence>
<name>A0A1B2DGL3_9BACL</name>
<feature type="signal peptide" evidence="1">
    <location>
        <begin position="1"/>
        <end position="29"/>
    </location>
</feature>
<protein>
    <submittedName>
        <fullName evidence="2">Uncharacterized protein</fullName>
    </submittedName>
</protein>
<feature type="chain" id="PRO_5008534838" evidence="1">
    <location>
        <begin position="30"/>
        <end position="365"/>
    </location>
</feature>
<dbReference type="EMBL" id="CP016808">
    <property type="protein sequence ID" value="ANY66852.1"/>
    <property type="molecule type" value="Genomic_DNA"/>
</dbReference>
<gene>
    <name evidence="2" type="ORF">BBD42_10525</name>
</gene>
<sequence>MTKKRKYVTTPFLVLMLFFVMALPISAEAVTSNQPEMLPAIQAEPELLGEVESIQTDWESGVALSPSDLLKKPNPANAASRLNYNVEGDILFHSSSLTASNPQNFYFFSLPTARSIIFRTQSANAGYRVDLYQIDWSTGTAYPTGIGNTSGNLSAANNLPAADFGLLVTSTGTVGDTYNIQSNASAPNGAISFNSVSNLLQSVVWKYSNNDLYLNNKRIANTTNAANTNPHLDWERKYYFSYGGNYQSRTHSISDARVNYITTAVDYHSTNASSNNAVLIVLKEDTLFMYHYSTFASGPPTQYFQTFVDTKGYTTPRRFGLLDMLGNPQILVYDLNTNKVIDFVSDLNYYYANGIEPAPTVNYYN</sequence>
<proteinExistence type="predicted"/>